<protein>
    <submittedName>
        <fullName evidence="1">Tail sheath tube</fullName>
    </submittedName>
</protein>
<evidence type="ECO:0000313" key="1">
    <source>
        <dbReference type="EMBL" id="DAD86197.1"/>
    </source>
</evidence>
<sequence>MAYKHGVYTSEAATSIISPVNTTAGLPVIYGTAPVHLATDRAEVNKPILCHTYAEAVAAFGYSDNWRDFTLCEAIYSYFTLYGVAPVVLVNVLDPKKHIEKVSAEEKTITEGTVVLSDPVLPETLEVRSSAAGEPLAAGTDYEAAFDDDGNLVITALKNGALNGSASLYATYTKLDPSAVEADDIIGGIDVSTGKEKGMETIGQVFTLFGLVPGILLAPGWSEDPSVASVMKAKASDINGFFNAVCLVDIPADTVTKYSDVYNWKNRNNYTGANMAACWPMVRNGDHVFHMSTHLAGVIGKVDADNDDVPFESPSNKSMQATGLCLKDGSEVVLTIDQANYLNGEGIITGLNFMGGWVIWGNRTAAYPANTDVKDCFLCVRRMFNWHAQTFIQTYWKKVDKPINKRLIQTVVDSENIRLNGLVASGALLGGRIEFLEEENPTTDLLDGIIRFHTYITPPTPAREIENVIEYDPSYFSTLFE</sequence>
<proteinExistence type="predicted"/>
<accession>A0A8S5MUW6</accession>
<name>A0A8S5MUW6_9CAUD</name>
<dbReference type="PANTHER" id="PTHR35861:SF1">
    <property type="entry name" value="PHAGE TAIL SHEATH PROTEIN"/>
    <property type="match status" value="1"/>
</dbReference>
<dbReference type="EMBL" id="BK014996">
    <property type="protein sequence ID" value="DAD86197.1"/>
    <property type="molecule type" value="Genomic_DNA"/>
</dbReference>
<dbReference type="PANTHER" id="PTHR35861">
    <property type="match status" value="1"/>
</dbReference>
<organism evidence="1">
    <name type="scientific">Caudovirales sp. ctUL28</name>
    <dbReference type="NCBI Taxonomy" id="2826778"/>
    <lineage>
        <taxon>Viruses</taxon>
        <taxon>Duplodnaviria</taxon>
        <taxon>Heunggongvirae</taxon>
        <taxon>Uroviricota</taxon>
        <taxon>Caudoviricetes</taxon>
    </lineage>
</organism>
<dbReference type="InterPro" id="IPR052042">
    <property type="entry name" value="Tail_sheath_structural"/>
</dbReference>
<reference evidence="1" key="1">
    <citation type="journal article" date="2021" name="Proc. Natl. Acad. Sci. U.S.A.">
        <title>A Catalog of Tens of Thousands of Viruses from Human Metagenomes Reveals Hidden Associations with Chronic Diseases.</title>
        <authorList>
            <person name="Tisza M.J."/>
            <person name="Buck C.B."/>
        </authorList>
    </citation>
    <scope>NUCLEOTIDE SEQUENCE</scope>
    <source>
        <strain evidence="1">CtUL28</strain>
    </source>
</reference>